<dbReference type="AlphaFoldDB" id="A0A1F8H8F4"/>
<reference evidence="2 3" key="1">
    <citation type="journal article" date="2016" name="Nat. Commun.">
        <title>Thousands of microbial genomes shed light on interconnected biogeochemical processes in an aquifer system.</title>
        <authorList>
            <person name="Anantharaman K."/>
            <person name="Brown C.T."/>
            <person name="Hug L.A."/>
            <person name="Sharon I."/>
            <person name="Castelle C.J."/>
            <person name="Probst A.J."/>
            <person name="Thomas B.C."/>
            <person name="Singh A."/>
            <person name="Wilkins M.J."/>
            <person name="Karaoz U."/>
            <person name="Brodie E.L."/>
            <person name="Williams K.H."/>
            <person name="Hubbard S.S."/>
            <person name="Banfield J.F."/>
        </authorList>
    </citation>
    <scope>NUCLEOTIDE SEQUENCE [LARGE SCALE GENOMIC DNA]</scope>
</reference>
<comment type="caution">
    <text evidence="2">The sequence shown here is derived from an EMBL/GenBank/DDBJ whole genome shotgun (WGS) entry which is preliminary data.</text>
</comment>
<gene>
    <name evidence="2" type="ORF">A3G51_02210</name>
</gene>
<keyword evidence="1" id="KW-0812">Transmembrane</keyword>
<keyword evidence="1" id="KW-0472">Membrane</keyword>
<keyword evidence="1" id="KW-1133">Transmembrane helix</keyword>
<protein>
    <submittedName>
        <fullName evidence="2">Uncharacterized protein</fullName>
    </submittedName>
</protein>
<name>A0A1F8H8F4_9BACT</name>
<dbReference type="Proteomes" id="UP000177745">
    <property type="component" value="Unassembled WGS sequence"/>
</dbReference>
<sequence>MLTALTGAGLCFAALLKPQSMWADYPILDSWLFNQQIKAVKSREHVFLAGVILAIAGLAGTIIGP</sequence>
<organism evidence="2 3">
    <name type="scientific">Candidatus Yanofskybacteria bacterium RIFCSPLOWO2_12_FULL_43_11b</name>
    <dbReference type="NCBI Taxonomy" id="1802710"/>
    <lineage>
        <taxon>Bacteria</taxon>
        <taxon>Candidatus Yanofskyibacteriota</taxon>
    </lineage>
</organism>
<evidence type="ECO:0000256" key="1">
    <source>
        <dbReference type="SAM" id="Phobius"/>
    </source>
</evidence>
<accession>A0A1F8H8F4</accession>
<dbReference type="EMBL" id="MGKY01000022">
    <property type="protein sequence ID" value="OGN33236.1"/>
    <property type="molecule type" value="Genomic_DNA"/>
</dbReference>
<feature type="transmembrane region" description="Helical" evidence="1">
    <location>
        <begin position="47"/>
        <end position="64"/>
    </location>
</feature>
<proteinExistence type="predicted"/>
<evidence type="ECO:0000313" key="3">
    <source>
        <dbReference type="Proteomes" id="UP000177745"/>
    </source>
</evidence>
<evidence type="ECO:0000313" key="2">
    <source>
        <dbReference type="EMBL" id="OGN33236.1"/>
    </source>
</evidence>